<dbReference type="EMBL" id="UARG01000017">
    <property type="protein sequence ID" value="SQA77475.1"/>
    <property type="molecule type" value="Genomic_DNA"/>
</dbReference>
<evidence type="ECO:0000313" key="3">
    <source>
        <dbReference type="Proteomes" id="UP000249891"/>
    </source>
</evidence>
<gene>
    <name evidence="2" type="ORF">NCTC11546_00688</name>
</gene>
<accession>A0A2X2RT82</accession>
<reference evidence="2 3" key="1">
    <citation type="submission" date="2018-06" db="EMBL/GenBank/DDBJ databases">
        <authorList>
            <consortium name="Pathogen Informatics"/>
            <person name="Doyle S."/>
        </authorList>
    </citation>
    <scope>NUCLEOTIDE SEQUENCE [LARGE SCALE GENOMIC DNA]</scope>
    <source>
        <strain evidence="2 3">NCTC11546</strain>
    </source>
</reference>
<dbReference type="Proteomes" id="UP000249891">
    <property type="component" value="Unassembled WGS sequence"/>
</dbReference>
<proteinExistence type="predicted"/>
<keyword evidence="1" id="KW-0472">Membrane</keyword>
<name>A0A2X2RT82_CAPOC</name>
<dbReference type="RefSeq" id="WP_128090957.1">
    <property type="nucleotide sequence ID" value="NZ_UARG01000017.1"/>
</dbReference>
<evidence type="ECO:0000313" key="2">
    <source>
        <dbReference type="EMBL" id="SQA77475.1"/>
    </source>
</evidence>
<organism evidence="2 3">
    <name type="scientific">Capnocytophaga ochracea</name>
    <dbReference type="NCBI Taxonomy" id="1018"/>
    <lineage>
        <taxon>Bacteria</taxon>
        <taxon>Pseudomonadati</taxon>
        <taxon>Bacteroidota</taxon>
        <taxon>Flavobacteriia</taxon>
        <taxon>Flavobacteriales</taxon>
        <taxon>Flavobacteriaceae</taxon>
        <taxon>Capnocytophaga</taxon>
    </lineage>
</organism>
<protein>
    <submittedName>
        <fullName evidence="2">Uncharacterized protein</fullName>
    </submittedName>
</protein>
<sequence length="64" mass="7363">MNLNKLINSRLLNVTIDKVIKVKEYNLFLGFVIITIALFVFFIVAIVVMVVGIPILWLVNLFKK</sequence>
<keyword evidence="1" id="KW-0812">Transmembrane</keyword>
<dbReference type="AlphaFoldDB" id="A0A2X2RT82"/>
<keyword evidence="1" id="KW-1133">Transmembrane helix</keyword>
<feature type="transmembrane region" description="Helical" evidence="1">
    <location>
        <begin position="27"/>
        <end position="59"/>
    </location>
</feature>
<evidence type="ECO:0000256" key="1">
    <source>
        <dbReference type="SAM" id="Phobius"/>
    </source>
</evidence>